<dbReference type="AlphaFoldDB" id="A0A3E4YM50"/>
<proteinExistence type="predicted"/>
<reference evidence="1 2" key="1">
    <citation type="submission" date="2018-08" db="EMBL/GenBank/DDBJ databases">
        <title>A genome reference for cultivated species of the human gut microbiota.</title>
        <authorList>
            <person name="Zou Y."/>
            <person name="Xue W."/>
            <person name="Luo G."/>
        </authorList>
    </citation>
    <scope>NUCLEOTIDE SEQUENCE [LARGE SCALE GENOMIC DNA]</scope>
    <source>
        <strain evidence="1 2">OM07-13</strain>
    </source>
</reference>
<gene>
    <name evidence="1" type="ORF">DXB99_03530</name>
</gene>
<evidence type="ECO:0000313" key="2">
    <source>
        <dbReference type="Proteomes" id="UP000260758"/>
    </source>
</evidence>
<sequence length="102" mass="12221">MRGILTTEIQNKANSFLKREISQKELRLYPYIDYSIKNGCQGWSYSKMDEEEIKILNRLYDEGYIIYSPEKIIVTRNFYDFMQDILAISYVEEFLGIKKQDI</sequence>
<comment type="caution">
    <text evidence="1">The sequence shown here is derived from an EMBL/GenBank/DDBJ whole genome shotgun (WGS) entry which is preliminary data.</text>
</comment>
<accession>A0A3E4YM50</accession>
<dbReference type="RefSeq" id="WP_117718368.1">
    <property type="nucleotide sequence ID" value="NZ_QSTP01000001.1"/>
</dbReference>
<dbReference type="Proteomes" id="UP000260758">
    <property type="component" value="Unassembled WGS sequence"/>
</dbReference>
<name>A0A3E4YM50_9FIRM</name>
<evidence type="ECO:0000313" key="1">
    <source>
        <dbReference type="EMBL" id="RGM75612.1"/>
    </source>
</evidence>
<dbReference type="EMBL" id="QSTP01000001">
    <property type="protein sequence ID" value="RGM75612.1"/>
    <property type="molecule type" value="Genomic_DNA"/>
</dbReference>
<protein>
    <submittedName>
        <fullName evidence="1">Uncharacterized protein</fullName>
    </submittedName>
</protein>
<organism evidence="1 2">
    <name type="scientific">Agathobacter rectalis</name>
    <dbReference type="NCBI Taxonomy" id="39491"/>
    <lineage>
        <taxon>Bacteria</taxon>
        <taxon>Bacillati</taxon>
        <taxon>Bacillota</taxon>
        <taxon>Clostridia</taxon>
        <taxon>Lachnospirales</taxon>
        <taxon>Lachnospiraceae</taxon>
        <taxon>Agathobacter</taxon>
    </lineage>
</organism>